<dbReference type="GeneID" id="19322139"/>
<dbReference type="SMART" id="SM00584">
    <property type="entry name" value="TLDc"/>
    <property type="match status" value="1"/>
</dbReference>
<dbReference type="Pfam" id="PF07534">
    <property type="entry name" value="TLD"/>
    <property type="match status" value="2"/>
</dbReference>
<evidence type="ECO:0000256" key="1">
    <source>
        <dbReference type="ARBA" id="ARBA00004173"/>
    </source>
</evidence>
<dbReference type="GO" id="GO:0005634">
    <property type="term" value="C:nucleus"/>
    <property type="evidence" value="ECO:0007669"/>
    <property type="project" value="TreeGrafter"/>
</dbReference>
<keyword evidence="9" id="KW-1185">Reference proteome</keyword>
<comment type="similarity">
    <text evidence="2">Belongs to the OXR1 family.</text>
</comment>
<dbReference type="InterPro" id="IPR003754">
    <property type="entry name" value="4pyrrol_synth_uPrphyn_synth"/>
</dbReference>
<dbReference type="PANTHER" id="PTHR23354">
    <property type="entry name" value="NUCLEOLAR PROTEIN 7/ESTROGEN RECEPTOR COACTIVATOR-RELATED"/>
    <property type="match status" value="1"/>
</dbReference>
<feature type="region of interest" description="Disordered" evidence="6">
    <location>
        <begin position="1"/>
        <end position="22"/>
    </location>
</feature>
<reference evidence="9" key="1">
    <citation type="journal article" date="2013" name="Genome Announc.">
        <title>Draft genome sequence of the ascomycete Phaeoacremonium aleophilum strain UCR-PA7, a causal agent of the esca disease complex in grapevines.</title>
        <authorList>
            <person name="Blanco-Ulate B."/>
            <person name="Rolshausen P."/>
            <person name="Cantu D."/>
        </authorList>
    </citation>
    <scope>NUCLEOTIDE SEQUENCE [LARGE SCALE GENOMIC DNA]</scope>
    <source>
        <strain evidence="9">UCR-PA7</strain>
    </source>
</reference>
<dbReference type="FunFam" id="3.40.50.10090:FF:000011">
    <property type="entry name" value="Uroporphyrinogen-III synthase (UroS), putative"/>
    <property type="match status" value="1"/>
</dbReference>
<evidence type="ECO:0000313" key="9">
    <source>
        <dbReference type="Proteomes" id="UP000014074"/>
    </source>
</evidence>
<evidence type="ECO:0000313" key="8">
    <source>
        <dbReference type="EMBL" id="EOO02563.1"/>
    </source>
</evidence>
<dbReference type="GO" id="GO:0004852">
    <property type="term" value="F:uroporphyrinogen-III synthase activity"/>
    <property type="evidence" value="ECO:0007669"/>
    <property type="project" value="InterPro"/>
</dbReference>
<comment type="function">
    <text evidence="4">May be involved in protection from oxidative damage.</text>
</comment>
<dbReference type="RefSeq" id="XP_007912708.1">
    <property type="nucleotide sequence ID" value="XM_007914517.1"/>
</dbReference>
<dbReference type="PANTHER" id="PTHR23354:SF62">
    <property type="entry name" value="MUSTARD, ISOFORM V"/>
    <property type="match status" value="1"/>
</dbReference>
<evidence type="ECO:0000256" key="6">
    <source>
        <dbReference type="SAM" id="MobiDB-lite"/>
    </source>
</evidence>
<evidence type="ECO:0000256" key="5">
    <source>
        <dbReference type="ARBA" id="ARBA00040604"/>
    </source>
</evidence>
<dbReference type="AlphaFoldDB" id="R8BT36"/>
<dbReference type="GO" id="GO:0006979">
    <property type="term" value="P:response to oxidative stress"/>
    <property type="evidence" value="ECO:0007669"/>
    <property type="project" value="TreeGrafter"/>
</dbReference>
<feature type="compositionally biased region" description="Low complexity" evidence="6">
    <location>
        <begin position="483"/>
        <end position="515"/>
    </location>
</feature>
<dbReference type="PROSITE" id="PS51886">
    <property type="entry name" value="TLDC"/>
    <property type="match status" value="1"/>
</dbReference>
<dbReference type="HOGENOM" id="CLU_455072_0_0_1"/>
<evidence type="ECO:0000256" key="3">
    <source>
        <dbReference type="ARBA" id="ARBA00023128"/>
    </source>
</evidence>
<feature type="compositionally biased region" description="Polar residues" evidence="6">
    <location>
        <begin position="225"/>
        <end position="249"/>
    </location>
</feature>
<dbReference type="GO" id="GO:0006782">
    <property type="term" value="P:protoporphyrinogen IX biosynthetic process"/>
    <property type="evidence" value="ECO:0007669"/>
    <property type="project" value="UniProtKB-UniPathway"/>
</dbReference>
<dbReference type="UniPathway" id="UPA00251">
    <property type="reaction ID" value="UER00320"/>
</dbReference>
<dbReference type="KEGG" id="tmn:UCRPA7_1939"/>
<name>R8BT36_PHAM7</name>
<feature type="region of interest" description="Disordered" evidence="6">
    <location>
        <begin position="284"/>
        <end position="344"/>
    </location>
</feature>
<dbReference type="Proteomes" id="UP000014074">
    <property type="component" value="Unassembled WGS sequence"/>
</dbReference>
<dbReference type="SUPFAM" id="SSF69618">
    <property type="entry name" value="HemD-like"/>
    <property type="match status" value="1"/>
</dbReference>
<evidence type="ECO:0000256" key="4">
    <source>
        <dbReference type="ARBA" id="ARBA00037112"/>
    </source>
</evidence>
<organism evidence="8 9">
    <name type="scientific">Phaeoacremonium minimum (strain UCR-PA7)</name>
    <name type="common">Esca disease fungus</name>
    <name type="synonym">Togninia minima</name>
    <dbReference type="NCBI Taxonomy" id="1286976"/>
    <lineage>
        <taxon>Eukaryota</taxon>
        <taxon>Fungi</taxon>
        <taxon>Dikarya</taxon>
        <taxon>Ascomycota</taxon>
        <taxon>Pezizomycotina</taxon>
        <taxon>Sordariomycetes</taxon>
        <taxon>Sordariomycetidae</taxon>
        <taxon>Togniniales</taxon>
        <taxon>Togniniaceae</taxon>
        <taxon>Phaeoacremonium</taxon>
    </lineage>
</organism>
<sequence length="600" mass="65627">MLPLPKSMKSIGSNSDDWEGNDDRWPHLQQVPIYSVGPATTRALKAVQQEPPLQIFGDHTGNGDELAKFILEHYGQWYADRDTKPPLLFLVGEQRRDIIPKSLMDESLASDRRIQVDEIVVYETGVMQSFFYDFQRVLETTKISKMRWVVVFSPTGCEGMLRALDALDSNGKAKSKEPERTTFIATIGPTTRTHLTKVYGNWIARRCVAVGYHRTIDLQEYCTSQAPRSSNTQQHPVDYSPDSSGAVTPTTTSAGSSTFLSSSLSGLVGGLGGLVRRFSSDVAGNNHDFSRSPSSPPPISRGTSSLSHSYNSRNNGIDGVYTPPTHRTASPMRPPPLEPLELRGFRDDTASSARLLTTTIAEEIRIMVPERQRIEDAWHLVYSLDQDGASLATLYKKCQAYEGRRVSFVLVIRDNDGGLFGAYLSDFPHPAAHYFGNGECFLWRASVLASLPPPPSADTTNLTTRSTTIASPTSSTFPPFARPQSPNQSSPSTSTPSLLAPTQSSSSRGSGATSPAIPPSPSIRFKAFPYSGVNDFYIYCESHWLSVGGGDGHYGLWLDDGLAKGVSSRCLTFGNEPLSDEGEKFGVLGVEVWVVGRDRP</sequence>
<feature type="region of interest" description="Disordered" evidence="6">
    <location>
        <begin position="225"/>
        <end position="255"/>
    </location>
</feature>
<feature type="compositionally biased region" description="Polar residues" evidence="6">
    <location>
        <begin position="306"/>
        <end position="315"/>
    </location>
</feature>
<dbReference type="Gene3D" id="3.40.50.10090">
    <property type="match status" value="1"/>
</dbReference>
<accession>R8BT36</accession>
<feature type="domain" description="TLDc" evidence="7">
    <location>
        <begin position="354"/>
        <end position="596"/>
    </location>
</feature>
<dbReference type="eggNOG" id="KOG4132">
    <property type="taxonomic scope" value="Eukaryota"/>
</dbReference>
<dbReference type="EMBL" id="KB932913">
    <property type="protein sequence ID" value="EOO02563.1"/>
    <property type="molecule type" value="Genomic_DNA"/>
</dbReference>
<evidence type="ECO:0000259" key="7">
    <source>
        <dbReference type="PROSITE" id="PS51886"/>
    </source>
</evidence>
<comment type="subcellular location">
    <subcellularLocation>
        <location evidence="1">Mitochondrion</location>
    </subcellularLocation>
</comment>
<keyword evidence="3" id="KW-0496">Mitochondrion</keyword>
<dbReference type="InterPro" id="IPR006571">
    <property type="entry name" value="TLDc_dom"/>
</dbReference>
<dbReference type="CDD" id="cd06578">
    <property type="entry name" value="HemD"/>
    <property type="match status" value="1"/>
</dbReference>
<dbReference type="Pfam" id="PF02602">
    <property type="entry name" value="HEM4"/>
    <property type="match status" value="1"/>
</dbReference>
<dbReference type="OrthoDB" id="26679at2759"/>
<proteinExistence type="inferred from homology"/>
<gene>
    <name evidence="8" type="ORF">UCRPA7_1939</name>
</gene>
<feature type="region of interest" description="Disordered" evidence="6">
    <location>
        <begin position="454"/>
        <end position="518"/>
    </location>
</feature>
<dbReference type="GO" id="GO:0005739">
    <property type="term" value="C:mitochondrion"/>
    <property type="evidence" value="ECO:0007669"/>
    <property type="project" value="UniProtKB-SubCell"/>
</dbReference>
<dbReference type="InterPro" id="IPR036108">
    <property type="entry name" value="4pyrrol_syn_uPrphyn_synt_sf"/>
</dbReference>
<dbReference type="eggNOG" id="KOG2372">
    <property type="taxonomic scope" value="Eukaryota"/>
</dbReference>
<protein>
    <recommendedName>
        <fullName evidence="5">Oxidation resistance protein 1</fullName>
    </recommendedName>
</protein>
<evidence type="ECO:0000256" key="2">
    <source>
        <dbReference type="ARBA" id="ARBA00009540"/>
    </source>
</evidence>
<feature type="compositionally biased region" description="Polar residues" evidence="6">
    <location>
        <begin position="458"/>
        <end position="477"/>
    </location>
</feature>